<dbReference type="EMBL" id="KB201891">
    <property type="protein sequence ID" value="ESO93527.1"/>
    <property type="molecule type" value="Genomic_DNA"/>
</dbReference>
<feature type="signal peptide" evidence="2">
    <location>
        <begin position="1"/>
        <end position="18"/>
    </location>
</feature>
<dbReference type="InterPro" id="IPR011992">
    <property type="entry name" value="EF-hand-dom_pair"/>
</dbReference>
<dbReference type="PANTHER" id="PTHR16213:SF78">
    <property type="entry name" value="SELENOPROTEIN N"/>
    <property type="match status" value="1"/>
</dbReference>
<dbReference type="InterPro" id="IPR002048">
    <property type="entry name" value="EF_hand_dom"/>
</dbReference>
<dbReference type="GO" id="GO:0055074">
    <property type="term" value="P:calcium ion homeostasis"/>
    <property type="evidence" value="ECO:0007669"/>
    <property type="project" value="TreeGrafter"/>
</dbReference>
<dbReference type="KEGG" id="lgi:LOTGIDRAFT_119019"/>
<dbReference type="GeneID" id="20231687"/>
<keyword evidence="1" id="KW-0106">Calcium</keyword>
<dbReference type="STRING" id="225164.V4A9U8"/>
<name>V4A9U8_LOTGI</name>
<evidence type="ECO:0000256" key="1">
    <source>
        <dbReference type="ARBA" id="ARBA00022837"/>
    </source>
</evidence>
<accession>V4A9U8</accession>
<evidence type="ECO:0000259" key="3">
    <source>
        <dbReference type="PROSITE" id="PS50222"/>
    </source>
</evidence>
<dbReference type="RefSeq" id="XP_009055728.1">
    <property type="nucleotide sequence ID" value="XM_009057480.1"/>
</dbReference>
<dbReference type="PANTHER" id="PTHR16213">
    <property type="entry name" value="SELENOPROTEIN N"/>
    <property type="match status" value="1"/>
</dbReference>
<proteinExistence type="predicted"/>
<keyword evidence="5" id="KW-1185">Reference proteome</keyword>
<dbReference type="CTD" id="20231687"/>
<dbReference type="GO" id="GO:0005789">
    <property type="term" value="C:endoplasmic reticulum membrane"/>
    <property type="evidence" value="ECO:0007669"/>
    <property type="project" value="TreeGrafter"/>
</dbReference>
<protein>
    <recommendedName>
        <fullName evidence="3">EF-hand domain-containing protein</fullName>
    </recommendedName>
</protein>
<dbReference type="PROSITE" id="PS50222">
    <property type="entry name" value="EF_HAND_2"/>
    <property type="match status" value="1"/>
</dbReference>
<feature type="chain" id="PRO_5004716701" description="EF-hand domain-containing protein" evidence="2">
    <location>
        <begin position="19"/>
        <end position="391"/>
    </location>
</feature>
<dbReference type="AlphaFoldDB" id="V4A9U8"/>
<dbReference type="GO" id="GO:0005509">
    <property type="term" value="F:calcium ion binding"/>
    <property type="evidence" value="ECO:0007669"/>
    <property type="project" value="InterPro"/>
</dbReference>
<feature type="domain" description="EF-hand" evidence="3">
    <location>
        <begin position="36"/>
        <end position="63"/>
    </location>
</feature>
<dbReference type="PROSITE" id="PS00018">
    <property type="entry name" value="EF_HAND_1"/>
    <property type="match status" value="1"/>
</dbReference>
<evidence type="ECO:0000256" key="2">
    <source>
        <dbReference type="SAM" id="SignalP"/>
    </source>
</evidence>
<dbReference type="InterPro" id="IPR018247">
    <property type="entry name" value="EF_Hand_1_Ca_BS"/>
</dbReference>
<organism evidence="4 5">
    <name type="scientific">Lottia gigantea</name>
    <name type="common">Giant owl limpet</name>
    <dbReference type="NCBI Taxonomy" id="225164"/>
    <lineage>
        <taxon>Eukaryota</taxon>
        <taxon>Metazoa</taxon>
        <taxon>Spiralia</taxon>
        <taxon>Lophotrochozoa</taxon>
        <taxon>Mollusca</taxon>
        <taxon>Gastropoda</taxon>
        <taxon>Patellogastropoda</taxon>
        <taxon>Lottioidea</taxon>
        <taxon>Lottiidae</taxon>
        <taxon>Lottia</taxon>
    </lineage>
</organism>
<gene>
    <name evidence="4" type="ORF">LOTGIDRAFT_119019</name>
</gene>
<dbReference type="SUPFAM" id="SSF47473">
    <property type="entry name" value="EF-hand"/>
    <property type="match status" value="1"/>
</dbReference>
<dbReference type="HOGENOM" id="CLU_042746_0_0_1"/>
<reference evidence="4 5" key="1">
    <citation type="journal article" date="2013" name="Nature">
        <title>Insights into bilaterian evolution from three spiralian genomes.</title>
        <authorList>
            <person name="Simakov O."/>
            <person name="Marletaz F."/>
            <person name="Cho S.J."/>
            <person name="Edsinger-Gonzales E."/>
            <person name="Havlak P."/>
            <person name="Hellsten U."/>
            <person name="Kuo D.H."/>
            <person name="Larsson T."/>
            <person name="Lv J."/>
            <person name="Arendt D."/>
            <person name="Savage R."/>
            <person name="Osoegawa K."/>
            <person name="de Jong P."/>
            <person name="Grimwood J."/>
            <person name="Chapman J.A."/>
            <person name="Shapiro H."/>
            <person name="Aerts A."/>
            <person name="Otillar R.P."/>
            <person name="Terry A.Y."/>
            <person name="Boore J.L."/>
            <person name="Grigoriev I.V."/>
            <person name="Lindberg D.R."/>
            <person name="Seaver E.C."/>
            <person name="Weisblat D.A."/>
            <person name="Putnam N.H."/>
            <person name="Rokhsar D.S."/>
        </authorList>
    </citation>
    <scope>NUCLEOTIDE SEQUENCE [LARGE SCALE GENOMIC DNA]</scope>
</reference>
<dbReference type="Proteomes" id="UP000030746">
    <property type="component" value="Unassembled WGS sequence"/>
</dbReference>
<sequence length="391" mass="45044">MVLFTLLCCLFIIGRHDPTQIPEEIVINIGDDGVLLFQQHDRDNDGYLSIQEFEPLVYRLLEINVSGPVYDVPISTDDEMITLKSYFIPIVKESMSKDLNDSVSIGLLRTMNSLHGLEKWQNVNLQWMNFGASHFSGFLPKDVDSIMLGSSYFIINVEKGLFNAALSSNRYYPPKVTTNESIIVHRLLTLFHPRPFVVSRFPAQSSVACVRAYNDKYLDIVFRIHAEFQLNEPPYHPFWFTPAQFTGNLIISKDGKHIQYFNLYVPNNKRLNIDMEWLNGPNESENMEVDIGFMPLMQLNSTQSSVPVKNLEEYELLEPLPERPQHKTEGENIEWMATIDLEDAKSSLEKALYPFKKVPYYNFTEAFKKAEDNKKLVHSILLWGALDDQSC</sequence>
<dbReference type="OrthoDB" id="10062435at2759"/>
<evidence type="ECO:0000313" key="5">
    <source>
        <dbReference type="Proteomes" id="UP000030746"/>
    </source>
</evidence>
<evidence type="ECO:0000313" key="4">
    <source>
        <dbReference type="EMBL" id="ESO93527.1"/>
    </source>
</evidence>
<dbReference type="OMA" id="EITWQQE"/>
<keyword evidence="2" id="KW-0732">Signal</keyword>